<dbReference type="Gene3D" id="2.60.450.10">
    <property type="entry name" value="Lipopolysaccharide (LPS) transport protein A like domain"/>
    <property type="match status" value="3"/>
</dbReference>
<dbReference type="Pfam" id="PF13100">
    <property type="entry name" value="OstA_2"/>
    <property type="match status" value="1"/>
</dbReference>
<evidence type="ECO:0000313" key="4">
    <source>
        <dbReference type="Proteomes" id="UP000198964"/>
    </source>
</evidence>
<proteinExistence type="predicted"/>
<accession>A0A1I2H3A5</accession>
<sequence>MSLKSNNIKLVLILLLLPVIGLSQTRKKVNIEQAEFLEFNEHIVKNAQRLIGNVIISHNNVRMWCDSAYSYTDTNMVDAFGHVHILKDDTLHMYSDYLNYNSGTKWARATGNVKLVNKSTTLTSDTLDFDMTRNVGYYNDYGTIIDSTSTLHSKIGEYYVDDNKAYFKTDVEVLSEDYTLDSDTLIYDTKTKIVSIVGPTRIRDEETALYAESGFYNSITGSAELFENPEIIGKEQKVNADSIFYDKPTGDGKAVGNARIEDFRNRMIVKGNRIVYNDLQETAMATDSALFMLYSEKDTLFLHADTLKSVPDTVPDEKLVLAYFQVKFFRDDMQGKCDSMVYWSKDSTIQLYHEPVVWSENNQMTSEYIEMITQANGPDLVRMEQNAFIVAMEDSGRYNQIKGRDMLGYIRNNELYKINVDGNGQSVYYARDSKGLIGLNKAQSSNIEIYLDSSKVKKIVFIKAPDGELLPILDIPEEDKELPGFQWLNAIRPKRMEDIFKKHQETKIAR</sequence>
<keyword evidence="1" id="KW-0732">Signal</keyword>
<dbReference type="EMBL" id="FONW01000003">
    <property type="protein sequence ID" value="SFF24152.1"/>
    <property type="molecule type" value="Genomic_DNA"/>
</dbReference>
<evidence type="ECO:0000313" key="3">
    <source>
        <dbReference type="EMBL" id="SFF24152.1"/>
    </source>
</evidence>
<name>A0A1I2H3A5_9BACT</name>
<dbReference type="PANTHER" id="PTHR36504">
    <property type="entry name" value="LIPOPOLYSACCHARIDE EXPORT SYSTEM PROTEIN LPTA"/>
    <property type="match status" value="1"/>
</dbReference>
<dbReference type="Proteomes" id="UP000198964">
    <property type="component" value="Unassembled WGS sequence"/>
</dbReference>
<evidence type="ECO:0000256" key="1">
    <source>
        <dbReference type="ARBA" id="ARBA00022729"/>
    </source>
</evidence>
<protein>
    <submittedName>
        <fullName evidence="3">OstA-like protein</fullName>
    </submittedName>
</protein>
<keyword evidence="4" id="KW-1185">Reference proteome</keyword>
<gene>
    <name evidence="3" type="ORF">SAMN05216283_103245</name>
</gene>
<dbReference type="PANTHER" id="PTHR36504:SF1">
    <property type="entry name" value="LIPOPOLYSACCHARIDE EXPORT SYSTEM PROTEIN LPTA"/>
    <property type="match status" value="1"/>
</dbReference>
<organism evidence="3 4">
    <name type="scientific">Sunxiuqinia elliptica</name>
    <dbReference type="NCBI Taxonomy" id="655355"/>
    <lineage>
        <taxon>Bacteria</taxon>
        <taxon>Pseudomonadati</taxon>
        <taxon>Bacteroidota</taxon>
        <taxon>Bacteroidia</taxon>
        <taxon>Marinilabiliales</taxon>
        <taxon>Prolixibacteraceae</taxon>
        <taxon>Sunxiuqinia</taxon>
    </lineage>
</organism>
<feature type="domain" description="Organic solvent tolerance-like N-terminal" evidence="2">
    <location>
        <begin position="27"/>
        <end position="183"/>
    </location>
</feature>
<dbReference type="RefSeq" id="WP_093919661.1">
    <property type="nucleotide sequence ID" value="NZ_FONW01000003.1"/>
</dbReference>
<dbReference type="InterPro" id="IPR052037">
    <property type="entry name" value="LPS_export_LptA"/>
</dbReference>
<dbReference type="STRING" id="655355.SAMN05216283_103245"/>
<dbReference type="GO" id="GO:0030288">
    <property type="term" value="C:outer membrane-bounded periplasmic space"/>
    <property type="evidence" value="ECO:0007669"/>
    <property type="project" value="TreeGrafter"/>
</dbReference>
<dbReference type="GO" id="GO:0015920">
    <property type="term" value="P:lipopolysaccharide transport"/>
    <property type="evidence" value="ECO:0007669"/>
    <property type="project" value="TreeGrafter"/>
</dbReference>
<dbReference type="InterPro" id="IPR005653">
    <property type="entry name" value="OstA-like_N"/>
</dbReference>
<reference evidence="3 4" key="1">
    <citation type="submission" date="2016-10" db="EMBL/GenBank/DDBJ databases">
        <authorList>
            <person name="de Groot N.N."/>
        </authorList>
    </citation>
    <scope>NUCLEOTIDE SEQUENCE [LARGE SCALE GENOMIC DNA]</scope>
    <source>
        <strain evidence="3 4">CGMCC 1.9156</strain>
    </source>
</reference>
<evidence type="ECO:0000259" key="2">
    <source>
        <dbReference type="Pfam" id="PF13100"/>
    </source>
</evidence>
<dbReference type="AlphaFoldDB" id="A0A1I2H3A5"/>
<dbReference type="GO" id="GO:0009279">
    <property type="term" value="C:cell outer membrane"/>
    <property type="evidence" value="ECO:0007669"/>
    <property type="project" value="TreeGrafter"/>
</dbReference>
<dbReference type="GO" id="GO:0017089">
    <property type="term" value="F:glycolipid transfer activity"/>
    <property type="evidence" value="ECO:0007669"/>
    <property type="project" value="TreeGrafter"/>
</dbReference>